<gene>
    <name evidence="1" type="ORF">FNH08_01715</name>
</gene>
<protein>
    <submittedName>
        <fullName evidence="1">Acetyltransferase</fullName>
    </submittedName>
</protein>
<dbReference type="OrthoDB" id="5083029at2"/>
<keyword evidence="2" id="KW-1185">Reference proteome</keyword>
<name>A0A5N8X928_9ACTN</name>
<dbReference type="RefSeq" id="WP_152769427.1">
    <property type="nucleotide sequence ID" value="NZ_VJZC01000005.1"/>
</dbReference>
<dbReference type="InterPro" id="IPR016181">
    <property type="entry name" value="Acyl_CoA_acyltransferase"/>
</dbReference>
<dbReference type="PANTHER" id="PTHR31438:SF1">
    <property type="entry name" value="LYSINE N-ACYLTRANSFERASE C17G9.06C-RELATED"/>
    <property type="match status" value="1"/>
</dbReference>
<keyword evidence="1" id="KW-0808">Transferase</keyword>
<reference evidence="1 2" key="1">
    <citation type="submission" date="2019-07" db="EMBL/GenBank/DDBJ databases">
        <title>New species of Amycolatopsis and Streptomyces.</title>
        <authorList>
            <person name="Duangmal K."/>
            <person name="Teo W.F.A."/>
            <person name="Lipun K."/>
        </authorList>
    </citation>
    <scope>NUCLEOTIDE SEQUENCE [LARGE SCALE GENOMIC DNA]</scope>
    <source>
        <strain evidence="1 2">NBRC 106415</strain>
    </source>
</reference>
<proteinExistence type="predicted"/>
<organism evidence="1 2">
    <name type="scientific">Streptomyces spongiae</name>
    <dbReference type="NCBI Taxonomy" id="565072"/>
    <lineage>
        <taxon>Bacteria</taxon>
        <taxon>Bacillati</taxon>
        <taxon>Actinomycetota</taxon>
        <taxon>Actinomycetes</taxon>
        <taxon>Kitasatosporales</taxon>
        <taxon>Streptomycetaceae</taxon>
        <taxon>Streptomyces</taxon>
    </lineage>
</organism>
<dbReference type="Gene3D" id="3.40.630.30">
    <property type="match status" value="1"/>
</dbReference>
<evidence type="ECO:0000313" key="1">
    <source>
        <dbReference type="EMBL" id="MPY55949.1"/>
    </source>
</evidence>
<evidence type="ECO:0000313" key="2">
    <source>
        <dbReference type="Proteomes" id="UP000400924"/>
    </source>
</evidence>
<dbReference type="GO" id="GO:0016410">
    <property type="term" value="F:N-acyltransferase activity"/>
    <property type="evidence" value="ECO:0007669"/>
    <property type="project" value="TreeGrafter"/>
</dbReference>
<dbReference type="AlphaFoldDB" id="A0A5N8X928"/>
<accession>A0A5N8X928</accession>
<dbReference type="PANTHER" id="PTHR31438">
    <property type="entry name" value="LYSINE N-ACYLTRANSFERASE C17G9.06C-RELATED"/>
    <property type="match status" value="1"/>
</dbReference>
<dbReference type="Pfam" id="PF13523">
    <property type="entry name" value="Acetyltransf_8"/>
    <property type="match status" value="1"/>
</dbReference>
<dbReference type="Proteomes" id="UP000400924">
    <property type="component" value="Unassembled WGS sequence"/>
</dbReference>
<dbReference type="EMBL" id="VJZC01000005">
    <property type="protein sequence ID" value="MPY55949.1"/>
    <property type="molecule type" value="Genomic_DNA"/>
</dbReference>
<dbReference type="SUPFAM" id="SSF55729">
    <property type="entry name" value="Acyl-CoA N-acyltransferases (Nat)"/>
    <property type="match status" value="1"/>
</dbReference>
<sequence length="167" mass="17556">MSSNLINPVLALPDLHLGPDWAVHSTGAPTTVSSHAARTFAVTPVRGGPAALVRVHRVAHHPLSACYPYGAHDLVLGLALAEEGSRGRLLASRLLRAVVPALFAADPRCRRVVAAPDESDTVMQGVWEEGGFSRVTEADLGDASVVLFTVEPPDLAGMSTALDDMPH</sequence>
<comment type="caution">
    <text evidence="1">The sequence shown here is derived from an EMBL/GenBank/DDBJ whole genome shotgun (WGS) entry which is preliminary data.</text>
</comment>